<proteinExistence type="predicted"/>
<name>A0AAU1U058_9ACTN</name>
<evidence type="ECO:0000313" key="2">
    <source>
        <dbReference type="EMBL" id="WTS10038.1"/>
    </source>
</evidence>
<gene>
    <name evidence="2" type="ORF">OHU69_02320</name>
</gene>
<sequence length="80" mass="8870">MTELLGHGTDPVSALMHLISADNQRWLKDQALSKQKEIAERYFDSTGVDVADVMGGLADQPSSQQKADQLIEQERNAKQD</sequence>
<reference evidence="2" key="1">
    <citation type="submission" date="2022-10" db="EMBL/GenBank/DDBJ databases">
        <title>The complete genomes of actinobacterial strains from the NBC collection.</title>
        <authorList>
            <person name="Joergensen T.S."/>
            <person name="Alvarez Arevalo M."/>
            <person name="Sterndorff E.B."/>
            <person name="Faurdal D."/>
            <person name="Vuksanovic O."/>
            <person name="Mourched A.-S."/>
            <person name="Charusanti P."/>
            <person name="Shaw S."/>
            <person name="Blin K."/>
            <person name="Weber T."/>
        </authorList>
    </citation>
    <scope>NUCLEOTIDE SEQUENCE</scope>
    <source>
        <strain evidence="2">NBC_00119</strain>
    </source>
</reference>
<feature type="region of interest" description="Disordered" evidence="1">
    <location>
        <begin position="55"/>
        <end position="80"/>
    </location>
</feature>
<accession>A0AAU1U058</accession>
<organism evidence="2">
    <name type="scientific">Streptomyces sp. NBC_00119</name>
    <dbReference type="NCBI Taxonomy" id="2975659"/>
    <lineage>
        <taxon>Bacteria</taxon>
        <taxon>Bacillati</taxon>
        <taxon>Actinomycetota</taxon>
        <taxon>Actinomycetes</taxon>
        <taxon>Kitasatosporales</taxon>
        <taxon>Streptomycetaceae</taxon>
        <taxon>Streptomyces</taxon>
    </lineage>
</organism>
<dbReference type="AlphaFoldDB" id="A0AAU1U058"/>
<evidence type="ECO:0000256" key="1">
    <source>
        <dbReference type="SAM" id="MobiDB-lite"/>
    </source>
</evidence>
<dbReference type="EMBL" id="CP108195">
    <property type="protein sequence ID" value="WTS10038.1"/>
    <property type="molecule type" value="Genomic_DNA"/>
</dbReference>
<protein>
    <submittedName>
        <fullName evidence="2">Uncharacterized protein</fullName>
    </submittedName>
</protein>